<evidence type="ECO:0000256" key="1">
    <source>
        <dbReference type="ARBA" id="ARBA00022729"/>
    </source>
</evidence>
<dbReference type="InterPro" id="IPR010869">
    <property type="entry name" value="DUF1501"/>
</dbReference>
<protein>
    <recommendedName>
        <fullName evidence="2">Secretion system C-terminal sorting domain-containing protein</fullName>
    </recommendedName>
</protein>
<dbReference type="InterPro" id="IPR026444">
    <property type="entry name" value="Secre_tail"/>
</dbReference>
<organism evidence="3 4">
    <name type="scientific">Chryseobacterium hagamense</name>
    <dbReference type="NCBI Taxonomy" id="395935"/>
    <lineage>
        <taxon>Bacteria</taxon>
        <taxon>Pseudomonadati</taxon>
        <taxon>Bacteroidota</taxon>
        <taxon>Flavobacteriia</taxon>
        <taxon>Flavobacteriales</taxon>
        <taxon>Weeksellaceae</taxon>
        <taxon>Chryseobacterium group</taxon>
        <taxon>Chryseobacterium</taxon>
    </lineage>
</organism>
<dbReference type="PANTHER" id="PTHR43737:SF1">
    <property type="entry name" value="DUF1501 DOMAIN-CONTAINING PROTEIN"/>
    <property type="match status" value="1"/>
</dbReference>
<dbReference type="Pfam" id="PF18962">
    <property type="entry name" value="Por_Secre_tail"/>
    <property type="match status" value="1"/>
</dbReference>
<feature type="domain" description="Secretion system C-terminal sorting" evidence="2">
    <location>
        <begin position="462"/>
        <end position="536"/>
    </location>
</feature>
<dbReference type="NCBIfam" id="TIGR04183">
    <property type="entry name" value="Por_Secre_tail"/>
    <property type="match status" value="1"/>
</dbReference>
<dbReference type="Pfam" id="PF07394">
    <property type="entry name" value="DUF1501"/>
    <property type="match status" value="1"/>
</dbReference>
<evidence type="ECO:0000259" key="2">
    <source>
        <dbReference type="Pfam" id="PF18962"/>
    </source>
</evidence>
<keyword evidence="1" id="KW-0732">Signal</keyword>
<dbReference type="RefSeq" id="WP_146940018.1">
    <property type="nucleotide sequence ID" value="NZ_BJYJ01000002.1"/>
</dbReference>
<dbReference type="PANTHER" id="PTHR43737">
    <property type="entry name" value="BLL7424 PROTEIN"/>
    <property type="match status" value="1"/>
</dbReference>
<reference evidence="3 4" key="1">
    <citation type="submission" date="2019-07" db="EMBL/GenBank/DDBJ databases">
        <title>Whole genome shotgun sequence of Chryseobacterium hagamense NBRC 105253.</title>
        <authorList>
            <person name="Hosoyama A."/>
            <person name="Uohara A."/>
            <person name="Ohji S."/>
            <person name="Ichikawa N."/>
        </authorList>
    </citation>
    <scope>NUCLEOTIDE SEQUENCE [LARGE SCALE GENOMIC DNA]</scope>
    <source>
        <strain evidence="3 4">NBRC 105253</strain>
    </source>
</reference>
<proteinExistence type="predicted"/>
<gene>
    <name evidence="3" type="ORF">CHA01nite_08900</name>
</gene>
<accession>A0A511YIX4</accession>
<evidence type="ECO:0000313" key="4">
    <source>
        <dbReference type="Proteomes" id="UP000321863"/>
    </source>
</evidence>
<name>A0A511YIX4_9FLAO</name>
<dbReference type="OrthoDB" id="9779968at2"/>
<keyword evidence="4" id="KW-1185">Reference proteome</keyword>
<comment type="caution">
    <text evidence="3">The sequence shown here is derived from an EMBL/GenBank/DDBJ whole genome shotgun (WGS) entry which is preliminary data.</text>
</comment>
<sequence>MNRKDFLKLVSMAGVGAPFYLNGMPSRFMNQFLDFQLSCDAVNDRALVILRLAGANDGLNTVIPVSQYSTYAALRPNIRINSSGTGSYIPLDSTVASGKLVGLNPAMTGFKNLYDSGKLLLMNGVGYPNPNYSHFRSENLMFSGKDGSTSADLLDGIFGRYLGALHPGLAGNPTTLNPDPLAIQMGNLNPCLFYEHTTEKNIEYNMTGFQSSVFSNLNLMNSEYNDLLSYIKGVASSMDAYYNRVMQVFNAGNNSATTYPNSSLGKQLKTVARMIKGGSKTKIFQVNLSGFDTHVNQVQAGSTHLGAHANLLGDIANSVAAFQADIQQLGIANKIMTVTFSEFGRQVRENGSTGTDHGDLAPFFVIGNAAAAGILGDHPVFTNQTSFYYNQNQRRYDYRQIFASLLQDWLGAGTSLMVTSELDYYVTGNQKVDVISNAQKAGTVCASTLGTSNIVSEKGIKVYPVPASQYIYADVENRKNTEIKYQLLDMSGRMILQHTEKPVSGRIEINVSSVPQGTYILKLTIDAEEISKKVVVSHY</sequence>
<dbReference type="AlphaFoldDB" id="A0A511YIX4"/>
<dbReference type="Proteomes" id="UP000321863">
    <property type="component" value="Unassembled WGS sequence"/>
</dbReference>
<dbReference type="EMBL" id="BJYJ01000002">
    <property type="protein sequence ID" value="GEN75150.1"/>
    <property type="molecule type" value="Genomic_DNA"/>
</dbReference>
<evidence type="ECO:0000313" key="3">
    <source>
        <dbReference type="EMBL" id="GEN75150.1"/>
    </source>
</evidence>